<dbReference type="OrthoDB" id="9795543at2"/>
<dbReference type="InterPro" id="IPR052515">
    <property type="entry name" value="Gfo/Idh/MocA_Oxidoreductase"/>
</dbReference>
<proteinExistence type="predicted"/>
<dbReference type="PANTHER" id="PTHR43249:SF1">
    <property type="entry name" value="D-GLUCOSIDE 3-DEHYDROGENASE"/>
    <property type="match status" value="1"/>
</dbReference>
<name>A0A1H7RCE8_9FLAO</name>
<evidence type="ECO:0000259" key="1">
    <source>
        <dbReference type="Pfam" id="PF01408"/>
    </source>
</evidence>
<dbReference type="PANTHER" id="PTHR43249">
    <property type="entry name" value="UDP-N-ACETYL-2-AMINO-2-DEOXY-D-GLUCURONATE OXIDASE"/>
    <property type="match status" value="1"/>
</dbReference>
<dbReference type="InterPro" id="IPR055170">
    <property type="entry name" value="GFO_IDH_MocA-like_dom"/>
</dbReference>
<dbReference type="InterPro" id="IPR036291">
    <property type="entry name" value="NAD(P)-bd_dom_sf"/>
</dbReference>
<dbReference type="Gene3D" id="3.30.360.10">
    <property type="entry name" value="Dihydrodipicolinate Reductase, domain 2"/>
    <property type="match status" value="1"/>
</dbReference>
<dbReference type="STRING" id="228957.SAMN04488008_104237"/>
<accession>A0A1H7RCE8</accession>
<dbReference type="InterPro" id="IPR000683">
    <property type="entry name" value="Gfo/Idh/MocA-like_OxRdtase_N"/>
</dbReference>
<gene>
    <name evidence="3" type="ORF">SAMN04488008_104237</name>
</gene>
<evidence type="ECO:0000313" key="4">
    <source>
        <dbReference type="Proteomes" id="UP000198990"/>
    </source>
</evidence>
<dbReference type="AlphaFoldDB" id="A0A1H7RCE8"/>
<dbReference type="SUPFAM" id="SSF55347">
    <property type="entry name" value="Glyceraldehyde-3-phosphate dehydrogenase-like, C-terminal domain"/>
    <property type="match status" value="1"/>
</dbReference>
<evidence type="ECO:0000259" key="2">
    <source>
        <dbReference type="Pfam" id="PF22725"/>
    </source>
</evidence>
<dbReference type="SUPFAM" id="SSF51735">
    <property type="entry name" value="NAD(P)-binding Rossmann-fold domains"/>
    <property type="match status" value="1"/>
</dbReference>
<dbReference type="EMBL" id="FNZN01000004">
    <property type="protein sequence ID" value="SEL57584.1"/>
    <property type="molecule type" value="Genomic_DNA"/>
</dbReference>
<feature type="domain" description="Gfo/Idh/MocA-like oxidoreductase N-terminal" evidence="1">
    <location>
        <begin position="4"/>
        <end position="123"/>
    </location>
</feature>
<feature type="domain" description="GFO/IDH/MocA-like oxidoreductase" evidence="2">
    <location>
        <begin position="132"/>
        <end position="259"/>
    </location>
</feature>
<organism evidence="3 4">
    <name type="scientific">Maribacter orientalis</name>
    <dbReference type="NCBI Taxonomy" id="228957"/>
    <lineage>
        <taxon>Bacteria</taxon>
        <taxon>Pseudomonadati</taxon>
        <taxon>Bacteroidota</taxon>
        <taxon>Flavobacteriia</taxon>
        <taxon>Flavobacteriales</taxon>
        <taxon>Flavobacteriaceae</taxon>
        <taxon>Maribacter</taxon>
    </lineage>
</organism>
<dbReference type="RefSeq" id="WP_091623864.1">
    <property type="nucleotide sequence ID" value="NZ_FNZN01000004.1"/>
</dbReference>
<evidence type="ECO:0000313" key="3">
    <source>
        <dbReference type="EMBL" id="SEL57584.1"/>
    </source>
</evidence>
<dbReference type="Gene3D" id="3.40.50.720">
    <property type="entry name" value="NAD(P)-binding Rossmann-like Domain"/>
    <property type="match status" value="1"/>
</dbReference>
<dbReference type="GO" id="GO:0000166">
    <property type="term" value="F:nucleotide binding"/>
    <property type="evidence" value="ECO:0007669"/>
    <property type="project" value="InterPro"/>
</dbReference>
<sequence length="326" mass="36597">MALINWGIIGCGEVAEVKSGPAFQRVENSNLVSVMRRDAEKAKSFAVRHHVPHWSTNARDILNSNDINAVYVATPPSTHLKYALQAIQAGKHVYLEKPMALNVTQAKQICDAIEKSTSKLTIAHYRRKLPSFLKVKELLRDQKIGEVTHVDIQILQPNKTNIVADTEESWRINPQISGGGYFYDLAPHQIDLMIHYFGPIKTVRGLSYTSQKNSLVEDVVNGIMAFENGIQFRGLWSFNTSTLNKKDQCIIYGTEGNIEFSFFGSEVILTTTEGIETFSFHNPKHVQEPMIKSTVDYFLNKGENPCPAEDGLLVMELLEKLSGRNT</sequence>
<keyword evidence="4" id="KW-1185">Reference proteome</keyword>
<protein>
    <submittedName>
        <fullName evidence="3">Predicted dehydrogenase</fullName>
    </submittedName>
</protein>
<dbReference type="Pfam" id="PF01408">
    <property type="entry name" value="GFO_IDH_MocA"/>
    <property type="match status" value="1"/>
</dbReference>
<reference evidence="4" key="1">
    <citation type="submission" date="2016-10" db="EMBL/GenBank/DDBJ databases">
        <authorList>
            <person name="Varghese N."/>
            <person name="Submissions S."/>
        </authorList>
    </citation>
    <scope>NUCLEOTIDE SEQUENCE [LARGE SCALE GENOMIC DNA]</scope>
    <source>
        <strain evidence="4">DSM 16471</strain>
    </source>
</reference>
<dbReference type="Proteomes" id="UP000198990">
    <property type="component" value="Unassembled WGS sequence"/>
</dbReference>
<dbReference type="Pfam" id="PF22725">
    <property type="entry name" value="GFO_IDH_MocA_C3"/>
    <property type="match status" value="1"/>
</dbReference>